<keyword evidence="3" id="KW-1185">Reference proteome</keyword>
<proteinExistence type="predicted"/>
<keyword evidence="1" id="KW-0472">Membrane</keyword>
<dbReference type="Proteomes" id="UP000887458">
    <property type="component" value="Unassembled WGS sequence"/>
</dbReference>
<keyword evidence="1" id="KW-1133">Transmembrane helix</keyword>
<evidence type="ECO:0000256" key="1">
    <source>
        <dbReference type="SAM" id="Phobius"/>
    </source>
</evidence>
<organism evidence="2 3">
    <name type="scientific">Dermatophagoides pteronyssinus</name>
    <name type="common">European house dust mite</name>
    <dbReference type="NCBI Taxonomy" id="6956"/>
    <lineage>
        <taxon>Eukaryota</taxon>
        <taxon>Metazoa</taxon>
        <taxon>Ecdysozoa</taxon>
        <taxon>Arthropoda</taxon>
        <taxon>Chelicerata</taxon>
        <taxon>Arachnida</taxon>
        <taxon>Acari</taxon>
        <taxon>Acariformes</taxon>
        <taxon>Sarcoptiformes</taxon>
        <taxon>Astigmata</taxon>
        <taxon>Psoroptidia</taxon>
        <taxon>Analgoidea</taxon>
        <taxon>Pyroglyphidae</taxon>
        <taxon>Dermatophagoidinae</taxon>
        <taxon>Dermatophagoides</taxon>
    </lineage>
</organism>
<reference evidence="2 3" key="2">
    <citation type="journal article" date="2022" name="Mol. Biol. Evol.">
        <title>Comparative Genomics Reveals Insights into the Divergent Evolution of Astigmatic Mites and Household Pest Adaptations.</title>
        <authorList>
            <person name="Xiong Q."/>
            <person name="Wan A.T."/>
            <person name="Liu X."/>
            <person name="Fung C.S."/>
            <person name="Xiao X."/>
            <person name="Malainual N."/>
            <person name="Hou J."/>
            <person name="Wang L."/>
            <person name="Wang M."/>
            <person name="Yang K.Y."/>
            <person name="Cui Y."/>
            <person name="Leung E.L."/>
            <person name="Nong W."/>
            <person name="Shin S.K."/>
            <person name="Au S.W."/>
            <person name="Jeong K.Y."/>
            <person name="Chew F.T."/>
            <person name="Hui J.H."/>
            <person name="Leung T.F."/>
            <person name="Tungtrongchitr A."/>
            <person name="Zhong N."/>
            <person name="Liu Z."/>
            <person name="Tsui S.K."/>
        </authorList>
    </citation>
    <scope>NUCLEOTIDE SEQUENCE [LARGE SCALE GENOMIC DNA]</scope>
    <source>
        <strain evidence="2">Derp</strain>
    </source>
</reference>
<comment type="caution">
    <text evidence="2">The sequence shown here is derived from an EMBL/GenBank/DDBJ whole genome shotgun (WGS) entry which is preliminary data.</text>
</comment>
<reference evidence="2 3" key="1">
    <citation type="journal article" date="2018" name="J. Allergy Clin. Immunol.">
        <title>High-quality assembly of Dermatophagoides pteronyssinus genome and transcriptome reveals a wide range of novel allergens.</title>
        <authorList>
            <person name="Liu X.Y."/>
            <person name="Yang K.Y."/>
            <person name="Wang M.Q."/>
            <person name="Kwok J.S."/>
            <person name="Zeng X."/>
            <person name="Yang Z."/>
            <person name="Xiao X.J."/>
            <person name="Lau C.P."/>
            <person name="Li Y."/>
            <person name="Huang Z.M."/>
            <person name="Ba J.G."/>
            <person name="Yim A.K."/>
            <person name="Ouyang C.Y."/>
            <person name="Ngai S.M."/>
            <person name="Chan T.F."/>
            <person name="Leung E.L."/>
            <person name="Liu L."/>
            <person name="Liu Z.G."/>
            <person name="Tsui S.K."/>
        </authorList>
    </citation>
    <scope>NUCLEOTIDE SEQUENCE [LARGE SCALE GENOMIC DNA]</scope>
    <source>
        <strain evidence="2">Derp</strain>
    </source>
</reference>
<dbReference type="EMBL" id="NJHN03000060">
    <property type="protein sequence ID" value="KAH9419094.1"/>
    <property type="molecule type" value="Genomic_DNA"/>
</dbReference>
<protein>
    <submittedName>
        <fullName evidence="2">Uncharacterized protein</fullName>
    </submittedName>
</protein>
<name>A0ABQ8J940_DERPT</name>
<accession>A0ABQ8J940</accession>
<gene>
    <name evidence="2" type="ORF">DERP_005596</name>
</gene>
<evidence type="ECO:0000313" key="2">
    <source>
        <dbReference type="EMBL" id="KAH9419094.1"/>
    </source>
</evidence>
<sequence>MIHKILHQQQKQQQQINHQISSIFDEKFNNPISHDDDDMNNRFKWTMNSKTIKNKRTNHHNHHHWIHNKFILLQMFFLLLLSLFTNIIFQSEELFTLNSPDALEHSNNQITVLHFILFLEIEIVDELRSKDLLE</sequence>
<feature type="transmembrane region" description="Helical" evidence="1">
    <location>
        <begin position="70"/>
        <end position="89"/>
    </location>
</feature>
<keyword evidence="1" id="KW-0812">Transmembrane</keyword>
<evidence type="ECO:0000313" key="3">
    <source>
        <dbReference type="Proteomes" id="UP000887458"/>
    </source>
</evidence>